<feature type="domain" description="UDP-glucose/GDP-mannose dehydrogenase C-terminal" evidence="12">
    <location>
        <begin position="320"/>
        <end position="424"/>
    </location>
</feature>
<comment type="similarity">
    <text evidence="2 8">Belongs to the UDP-glucose/GDP-mannose dehydrogenase family.</text>
</comment>
<feature type="binding site" evidence="10">
    <location>
        <position position="327"/>
    </location>
    <ligand>
        <name>substrate</name>
    </ligand>
</feature>
<dbReference type="EC" id="1.1.1.22" evidence="3 8"/>
<dbReference type="SUPFAM" id="SSF48179">
    <property type="entry name" value="6-phosphogluconate dehydrogenase C-terminal domain-like"/>
    <property type="match status" value="1"/>
</dbReference>
<feature type="binding site" evidence="11">
    <location>
        <position position="269"/>
    </location>
    <ligand>
        <name>NAD(+)</name>
        <dbReference type="ChEBI" id="CHEBI:57540"/>
    </ligand>
</feature>
<reference evidence="15 16" key="1">
    <citation type="submission" date="2019-06" db="EMBL/GenBank/DDBJ databases">
        <title>Pseudomonas bimorpha sp. nov. isolated from bovine raw milk and skim milk concentrate.</title>
        <authorList>
            <person name="Hofmann K."/>
            <person name="Huptas C."/>
            <person name="Doll E."/>
            <person name="Scherer S."/>
            <person name="Wenning M."/>
        </authorList>
    </citation>
    <scope>NUCLEOTIDE SEQUENCE [LARGE SCALE GENOMIC DNA]</scope>
    <source>
        <strain evidence="13 16">DSM 108989</strain>
        <strain evidence="14 15">DSM 108990</strain>
    </source>
</reference>
<evidence type="ECO:0000256" key="10">
    <source>
        <dbReference type="PIRSR" id="PIRSR500134-2"/>
    </source>
</evidence>
<dbReference type="Pfam" id="PF03721">
    <property type="entry name" value="UDPG_MGDP_dh_N"/>
    <property type="match status" value="1"/>
</dbReference>
<dbReference type="InterPro" id="IPR036220">
    <property type="entry name" value="UDP-Glc/GDP-Man_DH_C_sf"/>
</dbReference>
<dbReference type="RefSeq" id="WP_122782118.1">
    <property type="nucleotide sequence ID" value="NZ_CP142033.1"/>
</dbReference>
<sequence>MKISVFGSGYVGLVQATVLAEVGHDVICMDIDQNKVELLQQGHVSIFEPGLSSLVRENLESKRLRFTSDEKLAVEHGQVLFIAVGTPPSEDGSADLSAVYSVGDAVARHREEPLILVEKSTVPVGTGDALTAHINKALSISGRSLQFDVVSNPEFLKEGSAVTDCRRPDRIIIGCAREEVRDVMRDLYAPFNRNHDRIIFMDLRSAELTKYAANCMLATKISFINQIAELAEHLGADIEAVRLGIGADTRIGYHFIYPGCGYGGSCFPKDMRALIHSAQQVNCSSDLLQAVEAINERQKHKLFDRINSFFKGELKGKTFALWGLAFKPNTDDMRDAPSRVLMQALWDAGADVRAFDPEAMQETQRLYGDELRLSLMGTPESTLNGADALIVCTEWQQFKAPDFDLIKLRLKTPVIFDGRNLYDGERVARAGLQYFPMGRGESCNLPVSRGSTALAASVL</sequence>
<dbReference type="SUPFAM" id="SSF52413">
    <property type="entry name" value="UDP-glucose/GDP-mannose dehydrogenase C-terminal domain"/>
    <property type="match status" value="1"/>
</dbReference>
<keyword evidence="16" id="KW-1185">Reference proteome</keyword>
<evidence type="ECO:0000256" key="3">
    <source>
        <dbReference type="ARBA" id="ARBA00012954"/>
    </source>
</evidence>
<dbReference type="PIRSF" id="PIRSF000124">
    <property type="entry name" value="UDPglc_GDPman_dh"/>
    <property type="match status" value="1"/>
</dbReference>
<comment type="caution">
    <text evidence="14">The sequence shown here is derived from an EMBL/GenBank/DDBJ whole genome shotgun (WGS) entry which is preliminary data.</text>
</comment>
<dbReference type="Pfam" id="PF00984">
    <property type="entry name" value="UDPG_MGDP_dh"/>
    <property type="match status" value="1"/>
</dbReference>
<evidence type="ECO:0000256" key="1">
    <source>
        <dbReference type="ARBA" id="ARBA00004701"/>
    </source>
</evidence>
<dbReference type="PANTHER" id="PTHR43750">
    <property type="entry name" value="UDP-GLUCOSE 6-DEHYDROGENASE TUAD"/>
    <property type="match status" value="1"/>
</dbReference>
<evidence type="ECO:0000313" key="14">
    <source>
        <dbReference type="EMBL" id="TWR88415.1"/>
    </source>
</evidence>
<evidence type="ECO:0000256" key="4">
    <source>
        <dbReference type="ARBA" id="ARBA00015132"/>
    </source>
</evidence>
<name>A0A5C5PVI6_9PSED</name>
<dbReference type="Proteomes" id="UP000318428">
    <property type="component" value="Unassembled WGS sequence"/>
</dbReference>
<evidence type="ECO:0000256" key="11">
    <source>
        <dbReference type="PIRSR" id="PIRSR500134-3"/>
    </source>
</evidence>
<feature type="active site" description="Nucleophile" evidence="9">
    <location>
        <position position="266"/>
    </location>
</feature>
<feature type="binding site" evidence="11">
    <location>
        <position position="121"/>
    </location>
    <ligand>
        <name>NAD(+)</name>
        <dbReference type="ChEBI" id="CHEBI:57540"/>
    </ligand>
</feature>
<dbReference type="PANTHER" id="PTHR43750:SF3">
    <property type="entry name" value="UDP-GLUCOSE 6-DEHYDROGENASE TUAD"/>
    <property type="match status" value="1"/>
</dbReference>
<protein>
    <recommendedName>
        <fullName evidence="4 8">UDP-glucose 6-dehydrogenase</fullName>
        <ecNumber evidence="3 8">1.1.1.22</ecNumber>
    </recommendedName>
</protein>
<dbReference type="GO" id="GO:0051287">
    <property type="term" value="F:NAD binding"/>
    <property type="evidence" value="ECO:0007669"/>
    <property type="project" value="InterPro"/>
</dbReference>
<dbReference type="NCBIfam" id="TIGR03026">
    <property type="entry name" value="NDP-sugDHase"/>
    <property type="match status" value="1"/>
</dbReference>
<feature type="binding site" evidence="10">
    <location>
        <position position="263"/>
    </location>
    <ligand>
        <name>substrate</name>
    </ligand>
</feature>
<dbReference type="Gene3D" id="3.40.50.720">
    <property type="entry name" value="NAD(P)-binding Rossmann-like Domain"/>
    <property type="match status" value="2"/>
</dbReference>
<evidence type="ECO:0000256" key="8">
    <source>
        <dbReference type="PIRNR" id="PIRNR000124"/>
    </source>
</evidence>
<evidence type="ECO:0000313" key="13">
    <source>
        <dbReference type="EMBL" id="TWR85417.1"/>
    </source>
</evidence>
<dbReference type="GO" id="GO:0000271">
    <property type="term" value="P:polysaccharide biosynthetic process"/>
    <property type="evidence" value="ECO:0007669"/>
    <property type="project" value="InterPro"/>
</dbReference>
<evidence type="ECO:0000256" key="9">
    <source>
        <dbReference type="PIRSR" id="PIRSR500134-1"/>
    </source>
</evidence>
<dbReference type="InterPro" id="IPR014027">
    <property type="entry name" value="UDP-Glc/GDP-Man_DH_C"/>
</dbReference>
<keyword evidence="5 8" id="KW-0560">Oxidoreductase</keyword>
<dbReference type="UniPathway" id="UPA00038">
    <property type="reaction ID" value="UER00491"/>
</dbReference>
<organism evidence="14 15">
    <name type="scientific">Pseudomonas saxonica</name>
    <dbReference type="NCBI Taxonomy" id="2600598"/>
    <lineage>
        <taxon>Bacteria</taxon>
        <taxon>Pseudomonadati</taxon>
        <taxon>Pseudomonadota</taxon>
        <taxon>Gammaproteobacteria</taxon>
        <taxon>Pseudomonadales</taxon>
        <taxon>Pseudomonadaceae</taxon>
        <taxon>Pseudomonas</taxon>
    </lineage>
</organism>
<evidence type="ECO:0000313" key="16">
    <source>
        <dbReference type="Proteomes" id="UP000318428"/>
    </source>
</evidence>
<dbReference type="SMART" id="SM00984">
    <property type="entry name" value="UDPG_MGDP_dh_C"/>
    <property type="match status" value="1"/>
</dbReference>
<feature type="binding site" evidence="10">
    <location>
        <begin position="255"/>
        <end position="259"/>
    </location>
    <ligand>
        <name>substrate</name>
    </ligand>
</feature>
<feature type="binding site" evidence="11">
    <location>
        <position position="35"/>
    </location>
    <ligand>
        <name>NAD(+)</name>
        <dbReference type="ChEBI" id="CHEBI:57540"/>
    </ligand>
</feature>
<dbReference type="GO" id="GO:0003979">
    <property type="term" value="F:UDP-glucose 6-dehydrogenase activity"/>
    <property type="evidence" value="ECO:0007669"/>
    <property type="project" value="UniProtKB-EC"/>
</dbReference>
<feature type="binding site" evidence="10">
    <location>
        <position position="210"/>
    </location>
    <ligand>
        <name>substrate</name>
    </ligand>
</feature>
<dbReference type="AlphaFoldDB" id="A0A5C5PVI6"/>
<dbReference type="GO" id="GO:0006065">
    <property type="term" value="P:UDP-glucuronate biosynthetic process"/>
    <property type="evidence" value="ECO:0007669"/>
    <property type="project" value="UniProtKB-UniPathway"/>
</dbReference>
<dbReference type="OrthoDB" id="9803238at2"/>
<evidence type="ECO:0000259" key="12">
    <source>
        <dbReference type="SMART" id="SM00984"/>
    </source>
</evidence>
<dbReference type="InterPro" id="IPR008927">
    <property type="entry name" value="6-PGluconate_DH-like_C_sf"/>
</dbReference>
<comment type="pathway">
    <text evidence="1">Nucleotide-sugar biosynthesis; UDP-alpha-D-glucuronate biosynthesis; UDP-alpha-D-glucuronate from UDP-alpha-D-glucose: step 1/1.</text>
</comment>
<evidence type="ECO:0000256" key="7">
    <source>
        <dbReference type="ARBA" id="ARBA00047473"/>
    </source>
</evidence>
<dbReference type="Proteomes" id="UP000317901">
    <property type="component" value="Unassembled WGS sequence"/>
</dbReference>
<dbReference type="InterPro" id="IPR028357">
    <property type="entry name" value="UDPglc_DH_bac"/>
</dbReference>
<evidence type="ECO:0000256" key="2">
    <source>
        <dbReference type="ARBA" id="ARBA00006601"/>
    </source>
</evidence>
<dbReference type="SUPFAM" id="SSF51735">
    <property type="entry name" value="NAD(P)-binding Rossmann-fold domains"/>
    <property type="match status" value="1"/>
</dbReference>
<dbReference type="InterPro" id="IPR036291">
    <property type="entry name" value="NAD(P)-bd_dom_sf"/>
</dbReference>
<dbReference type="EMBL" id="VFIO01000014">
    <property type="protein sequence ID" value="TWR85417.1"/>
    <property type="molecule type" value="Genomic_DNA"/>
</dbReference>
<feature type="binding site" evidence="11">
    <location>
        <position position="30"/>
    </location>
    <ligand>
        <name>NAD(+)</name>
        <dbReference type="ChEBI" id="CHEBI:57540"/>
    </ligand>
</feature>
<accession>A0A5C5PVI6</accession>
<gene>
    <name evidence="14" type="ORF">FJD37_15350</name>
    <name evidence="13" type="ORF">FJD38_22495</name>
</gene>
<keyword evidence="6 8" id="KW-0520">NAD</keyword>
<feature type="binding site" evidence="11">
    <location>
        <position position="158"/>
    </location>
    <ligand>
        <name>NAD(+)</name>
        <dbReference type="ChEBI" id="CHEBI:57540"/>
    </ligand>
</feature>
<dbReference type="Pfam" id="PF03720">
    <property type="entry name" value="UDPG_MGDP_dh_C"/>
    <property type="match status" value="1"/>
</dbReference>
<evidence type="ECO:0000256" key="6">
    <source>
        <dbReference type="ARBA" id="ARBA00023027"/>
    </source>
</evidence>
<dbReference type="InterPro" id="IPR014026">
    <property type="entry name" value="UDP-Glc/GDP-Man_DH_dimer"/>
</dbReference>
<dbReference type="Gene3D" id="1.20.5.100">
    <property type="entry name" value="Cytochrome c1, transmembrane anchor, C-terminal"/>
    <property type="match status" value="1"/>
</dbReference>
<dbReference type="InterPro" id="IPR017476">
    <property type="entry name" value="UDP-Glc/GDP-Man"/>
</dbReference>
<comment type="catalytic activity">
    <reaction evidence="7 8">
        <text>UDP-alpha-D-glucose + 2 NAD(+) + H2O = UDP-alpha-D-glucuronate + 2 NADH + 3 H(+)</text>
        <dbReference type="Rhea" id="RHEA:23596"/>
        <dbReference type="ChEBI" id="CHEBI:15377"/>
        <dbReference type="ChEBI" id="CHEBI:15378"/>
        <dbReference type="ChEBI" id="CHEBI:57540"/>
        <dbReference type="ChEBI" id="CHEBI:57945"/>
        <dbReference type="ChEBI" id="CHEBI:58052"/>
        <dbReference type="ChEBI" id="CHEBI:58885"/>
        <dbReference type="EC" id="1.1.1.22"/>
    </reaction>
</comment>
<evidence type="ECO:0000313" key="15">
    <source>
        <dbReference type="Proteomes" id="UP000317901"/>
    </source>
</evidence>
<dbReference type="InterPro" id="IPR001732">
    <property type="entry name" value="UDP-Glc/GDP-Man_DH_N"/>
</dbReference>
<feature type="binding site" evidence="11">
    <location>
        <position position="334"/>
    </location>
    <ligand>
        <name>NAD(+)</name>
        <dbReference type="ChEBI" id="CHEBI:57540"/>
    </ligand>
</feature>
<feature type="binding site" evidence="10">
    <location>
        <begin position="155"/>
        <end position="158"/>
    </location>
    <ligand>
        <name>substrate</name>
    </ligand>
</feature>
<evidence type="ECO:0000256" key="5">
    <source>
        <dbReference type="ARBA" id="ARBA00023002"/>
    </source>
</evidence>
<feature type="binding site" evidence="11">
    <location>
        <position position="86"/>
    </location>
    <ligand>
        <name>NAD(+)</name>
        <dbReference type="ChEBI" id="CHEBI:57540"/>
    </ligand>
</feature>
<dbReference type="PIRSF" id="PIRSF500134">
    <property type="entry name" value="UDPglc_DH_bac"/>
    <property type="match status" value="1"/>
</dbReference>
<dbReference type="EMBL" id="VFIP01000030">
    <property type="protein sequence ID" value="TWR88415.1"/>
    <property type="molecule type" value="Genomic_DNA"/>
</dbReference>
<proteinExistence type="inferred from homology"/>